<keyword evidence="7" id="KW-1185">Reference proteome</keyword>
<evidence type="ECO:0000256" key="3">
    <source>
        <dbReference type="SAM" id="Coils"/>
    </source>
</evidence>
<evidence type="ECO:0000313" key="6">
    <source>
        <dbReference type="Ensembl" id="ENSGMOP00000063321.1"/>
    </source>
</evidence>
<comment type="similarity">
    <text evidence="1 2">Belongs to the small heat shock protein (HSP20) family.</text>
</comment>
<evidence type="ECO:0000256" key="4">
    <source>
        <dbReference type="SAM" id="MobiDB-lite"/>
    </source>
</evidence>
<evidence type="ECO:0000256" key="1">
    <source>
        <dbReference type="PROSITE-ProRule" id="PRU00285"/>
    </source>
</evidence>
<reference evidence="6" key="1">
    <citation type="submission" date="2025-08" db="UniProtKB">
        <authorList>
            <consortium name="Ensembl"/>
        </authorList>
    </citation>
    <scope>IDENTIFICATION</scope>
</reference>
<dbReference type="GO" id="GO:0005737">
    <property type="term" value="C:cytoplasm"/>
    <property type="evidence" value="ECO:0007669"/>
    <property type="project" value="TreeGrafter"/>
</dbReference>
<dbReference type="AlphaFoldDB" id="A0A8C5FUX8"/>
<dbReference type="OMA" id="GQLRIHA"/>
<feature type="domain" description="SHSP" evidence="5">
    <location>
        <begin position="113"/>
        <end position="240"/>
    </location>
</feature>
<organism evidence="6 7">
    <name type="scientific">Gadus morhua</name>
    <name type="common">Atlantic cod</name>
    <dbReference type="NCBI Taxonomy" id="8049"/>
    <lineage>
        <taxon>Eukaryota</taxon>
        <taxon>Metazoa</taxon>
        <taxon>Chordata</taxon>
        <taxon>Craniata</taxon>
        <taxon>Vertebrata</taxon>
        <taxon>Euteleostomi</taxon>
        <taxon>Actinopterygii</taxon>
        <taxon>Neopterygii</taxon>
        <taxon>Teleostei</taxon>
        <taxon>Neoteleostei</taxon>
        <taxon>Acanthomorphata</taxon>
        <taxon>Zeiogadaria</taxon>
        <taxon>Gadariae</taxon>
        <taxon>Gadiformes</taxon>
        <taxon>Gadoidei</taxon>
        <taxon>Gadidae</taxon>
        <taxon>Gadus</taxon>
    </lineage>
</organism>
<dbReference type="SUPFAM" id="SSF49764">
    <property type="entry name" value="HSP20-like chaperones"/>
    <property type="match status" value="1"/>
</dbReference>
<proteinExistence type="inferred from homology"/>
<dbReference type="InterPro" id="IPR001436">
    <property type="entry name" value="Alpha-crystallin/sHSP_animal"/>
</dbReference>
<feature type="region of interest" description="Disordered" evidence="4">
    <location>
        <begin position="78"/>
        <end position="125"/>
    </location>
</feature>
<dbReference type="InterPro" id="IPR008978">
    <property type="entry name" value="HSP20-like_chaperone"/>
</dbReference>
<accession>A0A8C5FUX8</accession>
<feature type="compositionally biased region" description="Low complexity" evidence="4">
    <location>
        <begin position="107"/>
        <end position="122"/>
    </location>
</feature>
<dbReference type="GO" id="GO:0005634">
    <property type="term" value="C:nucleus"/>
    <property type="evidence" value="ECO:0007669"/>
    <property type="project" value="TreeGrafter"/>
</dbReference>
<name>A0A8C5FUX8_GADMO</name>
<evidence type="ECO:0000259" key="5">
    <source>
        <dbReference type="PROSITE" id="PS01031"/>
    </source>
</evidence>
<dbReference type="GO" id="GO:0009408">
    <property type="term" value="P:response to heat"/>
    <property type="evidence" value="ECO:0007669"/>
    <property type="project" value="TreeGrafter"/>
</dbReference>
<evidence type="ECO:0000313" key="7">
    <source>
        <dbReference type="Proteomes" id="UP000694546"/>
    </source>
</evidence>
<dbReference type="PANTHER" id="PTHR45640:SF7">
    <property type="entry name" value="HEAT SHOCK PROTEIN BETA-1"/>
    <property type="match status" value="1"/>
</dbReference>
<dbReference type="Proteomes" id="UP000694546">
    <property type="component" value="Chromosome 2"/>
</dbReference>
<feature type="coiled-coil region" evidence="3">
    <location>
        <begin position="237"/>
        <end position="264"/>
    </location>
</feature>
<dbReference type="CDD" id="cd06526">
    <property type="entry name" value="metazoan_ACD"/>
    <property type="match status" value="1"/>
</dbReference>
<protein>
    <recommendedName>
        <fullName evidence="5">SHSP domain-containing protein</fullName>
    </recommendedName>
</protein>
<dbReference type="InterPro" id="IPR002068">
    <property type="entry name" value="A-crystallin/Hsp20_dom"/>
</dbReference>
<gene>
    <name evidence="6" type="primary">hspb9</name>
</gene>
<dbReference type="GO" id="GO:0043066">
    <property type="term" value="P:negative regulation of apoptotic process"/>
    <property type="evidence" value="ECO:0007669"/>
    <property type="project" value="TreeGrafter"/>
</dbReference>
<reference evidence="6" key="2">
    <citation type="submission" date="2025-09" db="UniProtKB">
        <authorList>
            <consortium name="Ensembl"/>
        </authorList>
    </citation>
    <scope>IDENTIFICATION</scope>
</reference>
<dbReference type="GO" id="GO:0042026">
    <property type="term" value="P:protein refolding"/>
    <property type="evidence" value="ECO:0007669"/>
    <property type="project" value="TreeGrafter"/>
</dbReference>
<dbReference type="PROSITE" id="PS01031">
    <property type="entry name" value="SHSP"/>
    <property type="match status" value="1"/>
</dbReference>
<sequence>MSQRPAMDSLFSDDPFFSQERLLWPLHQGALSSLQQDFFNRRTKLAGGLMKELHDGAHMLDLHQGAFPHALFASLGGSGDPRLEARSAPEPASAQDSRPGPLASNGSSTTPTPTPTTTTTSPGAAGVAKDLLVTLDVRGYAPEDIHVKLEGRRLAVVAVKRAAAEASDESSSSAGASRQRSSACAQTGFSQSIELPAHLDLAALSCTLTEDGRLRVDAPVARRPITAGGEAERRGQLQQQQQQEVKAVKEVKQVEEVAQKVEEQGEEPVRFRSALEFPVTKDN</sequence>
<dbReference type="GeneTree" id="ENSGT00940000168246"/>
<dbReference type="PANTHER" id="PTHR45640">
    <property type="entry name" value="HEAT SHOCK PROTEIN HSP-12.2-RELATED"/>
    <property type="match status" value="1"/>
</dbReference>
<keyword evidence="3" id="KW-0175">Coiled coil</keyword>
<evidence type="ECO:0000256" key="2">
    <source>
        <dbReference type="RuleBase" id="RU003616"/>
    </source>
</evidence>
<dbReference type="Gene3D" id="2.60.40.790">
    <property type="match status" value="1"/>
</dbReference>
<dbReference type="Pfam" id="PF00011">
    <property type="entry name" value="HSP20"/>
    <property type="match status" value="1"/>
</dbReference>
<dbReference type="OrthoDB" id="8946669at2759"/>
<dbReference type="GO" id="GO:0051082">
    <property type="term" value="F:unfolded protein binding"/>
    <property type="evidence" value="ECO:0007669"/>
    <property type="project" value="TreeGrafter"/>
</dbReference>
<dbReference type="Ensembl" id="ENSGMOT00000045728.1">
    <property type="protein sequence ID" value="ENSGMOP00000063321.1"/>
    <property type="gene ID" value="ENSGMOG00000030894.1"/>
</dbReference>